<dbReference type="EMBL" id="SULG01000026">
    <property type="protein sequence ID" value="TLD42154.1"/>
    <property type="molecule type" value="Genomic_DNA"/>
</dbReference>
<name>A0A533QBQ5_9BACT</name>
<dbReference type="Proteomes" id="UP000319783">
    <property type="component" value="Unassembled WGS sequence"/>
</dbReference>
<gene>
    <name evidence="1" type="ORF">JETT_1551</name>
</gene>
<dbReference type="AlphaFoldDB" id="A0A533QBQ5"/>
<proteinExistence type="predicted"/>
<evidence type="ECO:0000313" key="2">
    <source>
        <dbReference type="Proteomes" id="UP000319783"/>
    </source>
</evidence>
<accession>A0A533QBQ5</accession>
<comment type="caution">
    <text evidence="1">The sequence shown here is derived from an EMBL/GenBank/DDBJ whole genome shotgun (WGS) entry which is preliminary data.</text>
</comment>
<evidence type="ECO:0000313" key="1">
    <source>
        <dbReference type="EMBL" id="TLD42154.1"/>
    </source>
</evidence>
<protein>
    <submittedName>
        <fullName evidence="1">Uncharacterized protein</fullName>
    </submittedName>
</protein>
<sequence>MKDFLSLEQRKELRRVHKKERSRRTADRIKAILLLDSGWTYEQVAEALL</sequence>
<organism evidence="1 2">
    <name type="scientific">Candidatus Jettenia ecosi</name>
    <dbReference type="NCBI Taxonomy" id="2494326"/>
    <lineage>
        <taxon>Bacteria</taxon>
        <taxon>Pseudomonadati</taxon>
        <taxon>Planctomycetota</taxon>
        <taxon>Candidatus Brocadiia</taxon>
        <taxon>Candidatus Brocadiales</taxon>
        <taxon>Candidatus Brocadiaceae</taxon>
        <taxon>Candidatus Jettenia</taxon>
    </lineage>
</organism>
<reference evidence="1 2" key="1">
    <citation type="submission" date="2019-04" db="EMBL/GenBank/DDBJ databases">
        <title>Genome of a novel bacterium Candidatus Jettenia ecosi reconstructed from metagenome of an anammox bioreactor.</title>
        <authorList>
            <person name="Mardanov A.V."/>
            <person name="Beletsky A.V."/>
            <person name="Ravin N.V."/>
            <person name="Botchkova E.A."/>
            <person name="Litti Y.V."/>
            <person name="Nozhevnikova A.N."/>
        </authorList>
    </citation>
    <scope>NUCLEOTIDE SEQUENCE [LARGE SCALE GENOMIC DNA]</scope>
    <source>
        <strain evidence="1">J2</strain>
    </source>
</reference>